<protein>
    <recommendedName>
        <fullName evidence="7">Cardiolipin synthase N-terminal domain-containing protein</fullName>
    </recommendedName>
</protein>
<evidence type="ECO:0000256" key="4">
    <source>
        <dbReference type="ARBA" id="ARBA00022989"/>
    </source>
</evidence>
<evidence type="ECO:0000256" key="6">
    <source>
        <dbReference type="SAM" id="Phobius"/>
    </source>
</evidence>
<evidence type="ECO:0000256" key="3">
    <source>
        <dbReference type="ARBA" id="ARBA00022692"/>
    </source>
</evidence>
<reference evidence="9" key="1">
    <citation type="journal article" date="2019" name="Int. J. Syst. Evol. Microbiol.">
        <title>The Global Catalogue of Microorganisms (GCM) 10K type strain sequencing project: providing services to taxonomists for standard genome sequencing and annotation.</title>
        <authorList>
            <consortium name="The Broad Institute Genomics Platform"/>
            <consortium name="The Broad Institute Genome Sequencing Center for Infectious Disease"/>
            <person name="Wu L."/>
            <person name="Ma J."/>
        </authorList>
    </citation>
    <scope>NUCLEOTIDE SEQUENCE [LARGE SCALE GENOMIC DNA]</scope>
    <source>
        <strain evidence="9">CCM 7640</strain>
    </source>
</reference>
<organism evidence="8 9">
    <name type="scientific">Microbacterium murale</name>
    <dbReference type="NCBI Taxonomy" id="1081040"/>
    <lineage>
        <taxon>Bacteria</taxon>
        <taxon>Bacillati</taxon>
        <taxon>Actinomycetota</taxon>
        <taxon>Actinomycetes</taxon>
        <taxon>Micrococcales</taxon>
        <taxon>Microbacteriaceae</taxon>
        <taxon>Microbacterium</taxon>
    </lineage>
</organism>
<comment type="caution">
    <text evidence="8">The sequence shown here is derived from an EMBL/GenBank/DDBJ whole genome shotgun (WGS) entry which is preliminary data.</text>
</comment>
<feature type="transmembrane region" description="Helical" evidence="6">
    <location>
        <begin position="41"/>
        <end position="61"/>
    </location>
</feature>
<evidence type="ECO:0000256" key="2">
    <source>
        <dbReference type="ARBA" id="ARBA00022475"/>
    </source>
</evidence>
<keyword evidence="4 6" id="KW-1133">Transmembrane helix</keyword>
<dbReference type="Proteomes" id="UP000629365">
    <property type="component" value="Unassembled WGS sequence"/>
</dbReference>
<comment type="subcellular location">
    <subcellularLocation>
        <location evidence="1">Cell membrane</location>
        <topology evidence="1">Multi-pass membrane protein</topology>
    </subcellularLocation>
</comment>
<keyword evidence="2" id="KW-1003">Cell membrane</keyword>
<keyword evidence="3 6" id="KW-0812">Transmembrane</keyword>
<gene>
    <name evidence="8" type="ORF">GCM10007269_19740</name>
</gene>
<evidence type="ECO:0000256" key="5">
    <source>
        <dbReference type="ARBA" id="ARBA00023136"/>
    </source>
</evidence>
<dbReference type="InterPro" id="IPR027379">
    <property type="entry name" value="CLS_N"/>
</dbReference>
<keyword evidence="5 6" id="KW-0472">Membrane</keyword>
<evidence type="ECO:0000313" key="8">
    <source>
        <dbReference type="EMBL" id="GGD76871.1"/>
    </source>
</evidence>
<feature type="transmembrane region" description="Helical" evidence="6">
    <location>
        <begin position="9"/>
        <end position="29"/>
    </location>
</feature>
<sequence>MFEIYPMDALWSLAGVPLILGLAIVALVQIHRSSHSAGTKILWSITVIVLPVVGSLVWFVFGTRRAAERAAD</sequence>
<dbReference type="Pfam" id="PF13396">
    <property type="entry name" value="PLDc_N"/>
    <property type="match status" value="1"/>
</dbReference>
<feature type="domain" description="Cardiolipin synthase N-terminal" evidence="7">
    <location>
        <begin position="22"/>
        <end position="62"/>
    </location>
</feature>
<accession>A0ABQ1RS24</accession>
<keyword evidence="9" id="KW-1185">Reference proteome</keyword>
<proteinExistence type="predicted"/>
<dbReference type="EMBL" id="BMCM01000003">
    <property type="protein sequence ID" value="GGD76871.1"/>
    <property type="molecule type" value="Genomic_DNA"/>
</dbReference>
<name>A0ABQ1RS24_9MICO</name>
<dbReference type="RefSeq" id="WP_229703003.1">
    <property type="nucleotide sequence ID" value="NZ_BMCM01000003.1"/>
</dbReference>
<evidence type="ECO:0000256" key="1">
    <source>
        <dbReference type="ARBA" id="ARBA00004651"/>
    </source>
</evidence>
<evidence type="ECO:0000259" key="7">
    <source>
        <dbReference type="Pfam" id="PF13396"/>
    </source>
</evidence>
<evidence type="ECO:0000313" key="9">
    <source>
        <dbReference type="Proteomes" id="UP000629365"/>
    </source>
</evidence>